<dbReference type="WBParaSite" id="sdigi.contig82.g3883.t1">
    <property type="protein sequence ID" value="sdigi.contig82.g3883.t1"/>
    <property type="gene ID" value="sdigi.contig82.g3883"/>
</dbReference>
<sequence>MASFADADISHFGKSFPSSELHDFSSELLGDRNDRVKWSDCRDLVEVPGEPEWKLRCLAEAFPQYCWKYPEPEVIIHYHYNLATTADAPAGQSTAALPVFYAHLPNSFSPYDFSIQPKSLDRAREQLYHKIQAVYSSENEFMVLGDQMCAGAACVVQVGNLKWLRAKILKFYKGSNVVVDLVDIGNENIVRMENVRPLLKVFGRLPPLALRCRMKDVDMNDLTMEKVDMFQRLIESCGNIVRVELADVSCIPFLVNLYHPTMQGKNLGELFYHREVQTEYKKTQKKRWNEKLNFSSDCTDEENSEDEHSEPSHILHLERLQKPITDEPLYISHVENSRFIYLHSRYHKKTIEKLERNLFIKWSELKNVPERWLIPAIACAYSDFSTDNPCRVIVAEIRDKMVWLRSADHGWKKRVSKLDCLSGTLRLLTREFSEVPLMYLCRLPSSMQHYPHQSETDILRNILPVGAVVTIRRYRSKRTLPHKVDIFMENNESVIDVLERLKVEKRVIHPCLDLVPYKSSAYIQLYKLDSDYQEDVEVFQPFAKGRLEYSNL</sequence>
<reference evidence="3" key="1">
    <citation type="submission" date="2022-11" db="UniProtKB">
        <authorList>
            <consortium name="WormBaseParasite"/>
        </authorList>
    </citation>
    <scope>IDENTIFICATION</scope>
</reference>
<dbReference type="Pfam" id="PF00567">
    <property type="entry name" value="TUDOR"/>
    <property type="match status" value="1"/>
</dbReference>
<dbReference type="PANTHER" id="PTHR16442">
    <property type="entry name" value="RING FINGER PROTEIN 17"/>
    <property type="match status" value="1"/>
</dbReference>
<accession>A0A915Q5P7</accession>
<dbReference type="InterPro" id="IPR002999">
    <property type="entry name" value="Tudor"/>
</dbReference>
<dbReference type="Gene3D" id="2.40.50.90">
    <property type="match status" value="1"/>
</dbReference>
<evidence type="ECO:0000313" key="2">
    <source>
        <dbReference type="Proteomes" id="UP000887581"/>
    </source>
</evidence>
<feature type="domain" description="Tudor" evidence="1">
    <location>
        <begin position="147"/>
        <end position="205"/>
    </location>
</feature>
<dbReference type="PANTHER" id="PTHR16442:SF1">
    <property type="entry name" value="RING FINGER PROTEIN 17"/>
    <property type="match status" value="1"/>
</dbReference>
<organism evidence="2 3">
    <name type="scientific">Setaria digitata</name>
    <dbReference type="NCBI Taxonomy" id="48799"/>
    <lineage>
        <taxon>Eukaryota</taxon>
        <taxon>Metazoa</taxon>
        <taxon>Ecdysozoa</taxon>
        <taxon>Nematoda</taxon>
        <taxon>Chromadorea</taxon>
        <taxon>Rhabditida</taxon>
        <taxon>Spirurina</taxon>
        <taxon>Spiruromorpha</taxon>
        <taxon>Filarioidea</taxon>
        <taxon>Setariidae</taxon>
        <taxon>Setaria</taxon>
    </lineage>
</organism>
<dbReference type="SUPFAM" id="SSF63748">
    <property type="entry name" value="Tudor/PWWP/MBT"/>
    <property type="match status" value="1"/>
</dbReference>
<dbReference type="GO" id="GO:0005737">
    <property type="term" value="C:cytoplasm"/>
    <property type="evidence" value="ECO:0007669"/>
    <property type="project" value="UniProtKB-ARBA"/>
</dbReference>
<dbReference type="PROSITE" id="PS50304">
    <property type="entry name" value="TUDOR"/>
    <property type="match status" value="1"/>
</dbReference>
<keyword evidence="2" id="KW-1185">Reference proteome</keyword>
<name>A0A915Q5P7_9BILA</name>
<proteinExistence type="predicted"/>
<evidence type="ECO:0000259" key="1">
    <source>
        <dbReference type="PROSITE" id="PS50304"/>
    </source>
</evidence>
<evidence type="ECO:0000313" key="3">
    <source>
        <dbReference type="WBParaSite" id="sdigi.contig82.g3883.t1"/>
    </source>
</evidence>
<dbReference type="AlphaFoldDB" id="A0A915Q5P7"/>
<protein>
    <submittedName>
        <fullName evidence="3">Tudor domain-containing protein</fullName>
    </submittedName>
</protein>
<dbReference type="Gene3D" id="2.30.30.140">
    <property type="match status" value="1"/>
</dbReference>
<dbReference type="Proteomes" id="UP000887581">
    <property type="component" value="Unplaced"/>
</dbReference>
<dbReference type="InterPro" id="IPR035437">
    <property type="entry name" value="SNase_OB-fold_sf"/>
</dbReference>